<sequence>MKQYARIYTLLLMLVFNISFKEQNKTNLSKDDTRSKTVITSLGPNSDIRNIKQDKKGNVWIATNDGIFKYDGGSFTNITSKITSAAFSSILEDRKGNFWFASLGSGVFYYNGTSFRNFTTRDGLANNGVLTIYEDKTGNIWFGGEGGVSRYDGKSFQNFSMKEILSNNNFATIINAKTLESIPNIITREKLPNNTINAVLEDRTGKFWLSTRREVYVYNGETFTVFRNKDGNPFMNVRTIIEDKKGNIWLGGQDGLWRYDGNTFTNFTEHFVGQVYEDKKGNIWTTSARPNGRTWILSRYDEKSLSDIRPTVTQINPNSGRLIFGIFEANDGNIWFGSGGVLYRYDGNTVTPVNSFGIKSLMSDEFDFPSSNC</sequence>
<dbReference type="PANTHER" id="PTHR43547:SF2">
    <property type="entry name" value="HYBRID SIGNAL TRANSDUCTION HISTIDINE KINASE C"/>
    <property type="match status" value="1"/>
</dbReference>
<keyword evidence="2" id="KW-0732">Signal</keyword>
<gene>
    <name evidence="3" type="ORF">SAMN04488121_10446</name>
</gene>
<dbReference type="SUPFAM" id="SSF63829">
    <property type="entry name" value="Calcium-dependent phosphotriesterase"/>
    <property type="match status" value="2"/>
</dbReference>
<name>A0A1G7TSE7_CHIFI</name>
<reference evidence="3 4" key="1">
    <citation type="submission" date="2016-10" db="EMBL/GenBank/DDBJ databases">
        <authorList>
            <person name="de Groot N.N."/>
        </authorList>
    </citation>
    <scope>NUCLEOTIDE SEQUENCE [LARGE SCALE GENOMIC DNA]</scope>
    <source>
        <strain evidence="3 4">DSM 527</strain>
    </source>
</reference>
<dbReference type="RefSeq" id="WP_218124216.1">
    <property type="nucleotide sequence ID" value="NZ_FNBN01000004.1"/>
</dbReference>
<dbReference type="STRING" id="104663.SAMN04488121_10446"/>
<keyword evidence="1" id="KW-0597">Phosphoprotein</keyword>
<feature type="chain" id="PRO_5011729819" evidence="2">
    <location>
        <begin position="22"/>
        <end position="373"/>
    </location>
</feature>
<dbReference type="InterPro" id="IPR015943">
    <property type="entry name" value="WD40/YVTN_repeat-like_dom_sf"/>
</dbReference>
<protein>
    <submittedName>
        <fullName evidence="3">Two component regulator propeller</fullName>
    </submittedName>
</protein>
<dbReference type="Proteomes" id="UP000199045">
    <property type="component" value="Unassembled WGS sequence"/>
</dbReference>
<dbReference type="EMBL" id="FNBN01000004">
    <property type="protein sequence ID" value="SDG37579.1"/>
    <property type="molecule type" value="Genomic_DNA"/>
</dbReference>
<dbReference type="AlphaFoldDB" id="A0A1G7TSE7"/>
<feature type="signal peptide" evidence="2">
    <location>
        <begin position="1"/>
        <end position="21"/>
    </location>
</feature>
<dbReference type="Pfam" id="PF07494">
    <property type="entry name" value="Reg_prop"/>
    <property type="match status" value="4"/>
</dbReference>
<evidence type="ECO:0000256" key="1">
    <source>
        <dbReference type="ARBA" id="ARBA00022553"/>
    </source>
</evidence>
<evidence type="ECO:0000313" key="3">
    <source>
        <dbReference type="EMBL" id="SDG37579.1"/>
    </source>
</evidence>
<evidence type="ECO:0000256" key="2">
    <source>
        <dbReference type="SAM" id="SignalP"/>
    </source>
</evidence>
<proteinExistence type="predicted"/>
<dbReference type="GO" id="GO:0000155">
    <property type="term" value="F:phosphorelay sensor kinase activity"/>
    <property type="evidence" value="ECO:0007669"/>
    <property type="project" value="TreeGrafter"/>
</dbReference>
<evidence type="ECO:0000313" key="4">
    <source>
        <dbReference type="Proteomes" id="UP000199045"/>
    </source>
</evidence>
<dbReference type="PANTHER" id="PTHR43547">
    <property type="entry name" value="TWO-COMPONENT HISTIDINE KINASE"/>
    <property type="match status" value="1"/>
</dbReference>
<dbReference type="Gene3D" id="2.130.10.10">
    <property type="entry name" value="YVTN repeat-like/Quinoprotein amine dehydrogenase"/>
    <property type="match status" value="4"/>
</dbReference>
<dbReference type="InterPro" id="IPR011110">
    <property type="entry name" value="Reg_prop"/>
</dbReference>
<organism evidence="3 4">
    <name type="scientific">Chitinophaga filiformis</name>
    <name type="common">Myxococcus filiformis</name>
    <name type="synonym">Flexibacter filiformis</name>
    <dbReference type="NCBI Taxonomy" id="104663"/>
    <lineage>
        <taxon>Bacteria</taxon>
        <taxon>Pseudomonadati</taxon>
        <taxon>Bacteroidota</taxon>
        <taxon>Chitinophagia</taxon>
        <taxon>Chitinophagales</taxon>
        <taxon>Chitinophagaceae</taxon>
        <taxon>Chitinophaga</taxon>
    </lineage>
</organism>
<accession>A0A1G7TSE7</accession>